<feature type="compositionally biased region" description="Polar residues" evidence="1">
    <location>
        <begin position="284"/>
        <end position="302"/>
    </location>
</feature>
<feature type="compositionally biased region" description="Basic and acidic residues" evidence="1">
    <location>
        <begin position="265"/>
        <end position="278"/>
    </location>
</feature>
<accession>A0AAD1U5W8</accession>
<dbReference type="Proteomes" id="UP001295684">
    <property type="component" value="Unassembled WGS sequence"/>
</dbReference>
<dbReference type="EMBL" id="CAMPGE010003636">
    <property type="protein sequence ID" value="CAI2362478.1"/>
    <property type="molecule type" value="Genomic_DNA"/>
</dbReference>
<evidence type="ECO:0000256" key="1">
    <source>
        <dbReference type="SAM" id="MobiDB-lite"/>
    </source>
</evidence>
<comment type="caution">
    <text evidence="2">The sequence shown here is derived from an EMBL/GenBank/DDBJ whole genome shotgun (WGS) entry which is preliminary data.</text>
</comment>
<keyword evidence="3" id="KW-1185">Reference proteome</keyword>
<feature type="compositionally biased region" description="Polar residues" evidence="1">
    <location>
        <begin position="400"/>
        <end position="417"/>
    </location>
</feature>
<name>A0AAD1U5W8_EUPCR</name>
<feature type="region of interest" description="Disordered" evidence="1">
    <location>
        <begin position="396"/>
        <end position="426"/>
    </location>
</feature>
<feature type="region of interest" description="Disordered" evidence="1">
    <location>
        <begin position="240"/>
        <end position="310"/>
    </location>
</feature>
<protein>
    <submittedName>
        <fullName evidence="2">Uncharacterized protein</fullName>
    </submittedName>
</protein>
<dbReference type="AlphaFoldDB" id="A0AAD1U5W8"/>
<proteinExistence type="predicted"/>
<gene>
    <name evidence="2" type="ORF">ECRASSUSDP1_LOCUS3801</name>
</gene>
<evidence type="ECO:0000313" key="2">
    <source>
        <dbReference type="EMBL" id="CAI2362478.1"/>
    </source>
</evidence>
<organism evidence="2 3">
    <name type="scientific">Euplotes crassus</name>
    <dbReference type="NCBI Taxonomy" id="5936"/>
    <lineage>
        <taxon>Eukaryota</taxon>
        <taxon>Sar</taxon>
        <taxon>Alveolata</taxon>
        <taxon>Ciliophora</taxon>
        <taxon>Intramacronucleata</taxon>
        <taxon>Spirotrichea</taxon>
        <taxon>Hypotrichia</taxon>
        <taxon>Euplotida</taxon>
        <taxon>Euplotidae</taxon>
        <taxon>Moneuplotes</taxon>
    </lineage>
</organism>
<sequence length="521" mass="60266">MSHSNSTDNAKAGSYSQIKTIVSTPLPFEVRKKMMSDKGYNRFGEIMNPKNPNWKVRDRNNLNTQDIDGAVPDAYGRLRKINGRDYININDIKGSQSGYKIDKFANKVHFSLQTKDVTEEGKKNYKKDYNPLEPNYVMYTKSRRRKMVIKDDEKTKPRKLFTPRTRRRNNNVNDIEGAQPKKRTWLRKINECSDDESRFNTGLPIQNHFTSRNKVSLSNIGRNITFDPSKMPERQAYSKVDTYTQRNSPSRRKNNILSNNNSLSRAERLTEGNSEERKRHAATRHNSNSPQRGTEKQQTSLPNLAVPKNRKEILEVENGWDSGKKSKKYSNLILNHNSAAKLSKNLGDLSQQESYNHSPAKVQNGKSRNVNQTVQYPENEDLNSHIRVTELLDRRPNRNHGLNQGKSMTNNKNSPVKNSAMPGYYEDSLKPSIRREKPSSSFTTDNKEFHSFSNKKDNVRKFLKRNLADRRENISTNIVLSKEDQLNQIIKNRMKEGSMHENPLNDFSPKNQALKRSLPYF</sequence>
<reference evidence="2" key="1">
    <citation type="submission" date="2023-07" db="EMBL/GenBank/DDBJ databases">
        <authorList>
            <consortium name="AG Swart"/>
            <person name="Singh M."/>
            <person name="Singh A."/>
            <person name="Seah K."/>
            <person name="Emmerich C."/>
        </authorList>
    </citation>
    <scope>NUCLEOTIDE SEQUENCE</scope>
    <source>
        <strain evidence="2">DP1</strain>
    </source>
</reference>
<feature type="compositionally biased region" description="Low complexity" evidence="1">
    <location>
        <begin position="255"/>
        <end position="264"/>
    </location>
</feature>
<evidence type="ECO:0000313" key="3">
    <source>
        <dbReference type="Proteomes" id="UP001295684"/>
    </source>
</evidence>